<name>A0ABV2BSU3_9GAMM</name>
<proteinExistence type="predicted"/>
<sequence length="328" mass="38753">MKLDKQKISFTIKEKLTIFLAPSMFCILIIILVNIRENYQITALLTLPGTPLIDSKNISLKKFDPALRKSIARQYLSSQKQVTFSQQQKIAMIQTDQFILQFIEKFQLKPLLFAEQWDSEHQTWQKKQSYGFRSLLRRIFNPNEDLQIANEYIPKDYLVVKKFKKSLFVQYNNQNNLMKVTLRWPDAKQGSMVLSNWITFTNDYFYQQKKQDLILRKSRLIEQKDIKKNIKITKLIDILLADIIQQEQLNNPILYPEFKTFISPRTPEEQYFHFPKSGVLVAYIIGLTLSFLLVIIRKLRQKNKEKNLSTLEPNKFDKSVACCSHQSQ</sequence>
<organism evidence="2 3">
    <name type="scientific">Aliikangiella maris</name>
    <dbReference type="NCBI Taxonomy" id="3162458"/>
    <lineage>
        <taxon>Bacteria</taxon>
        <taxon>Pseudomonadati</taxon>
        <taxon>Pseudomonadota</taxon>
        <taxon>Gammaproteobacteria</taxon>
        <taxon>Oceanospirillales</taxon>
        <taxon>Pleioneaceae</taxon>
        <taxon>Aliikangiella</taxon>
    </lineage>
</organism>
<dbReference type="Proteomes" id="UP001548189">
    <property type="component" value="Unassembled WGS sequence"/>
</dbReference>
<keyword evidence="3" id="KW-1185">Reference proteome</keyword>
<evidence type="ECO:0000313" key="2">
    <source>
        <dbReference type="EMBL" id="MET1254974.1"/>
    </source>
</evidence>
<evidence type="ECO:0000313" key="3">
    <source>
        <dbReference type="Proteomes" id="UP001548189"/>
    </source>
</evidence>
<feature type="transmembrane region" description="Helical" evidence="1">
    <location>
        <begin position="16"/>
        <end position="35"/>
    </location>
</feature>
<evidence type="ECO:0008006" key="4">
    <source>
        <dbReference type="Google" id="ProtNLM"/>
    </source>
</evidence>
<gene>
    <name evidence="2" type="ORF">ABVT43_07555</name>
</gene>
<dbReference type="RefSeq" id="WP_353874588.1">
    <property type="nucleotide sequence ID" value="NZ_JBEVCJ010000006.1"/>
</dbReference>
<accession>A0ABV2BSU3</accession>
<evidence type="ECO:0000256" key="1">
    <source>
        <dbReference type="SAM" id="Phobius"/>
    </source>
</evidence>
<keyword evidence="1" id="KW-1133">Transmembrane helix</keyword>
<feature type="transmembrane region" description="Helical" evidence="1">
    <location>
        <begin position="277"/>
        <end position="296"/>
    </location>
</feature>
<reference evidence="2 3" key="1">
    <citation type="submission" date="2024-06" db="EMBL/GenBank/DDBJ databases">
        <authorList>
            <person name="Li F."/>
        </authorList>
    </citation>
    <scope>NUCLEOTIDE SEQUENCE [LARGE SCALE GENOMIC DNA]</scope>
    <source>
        <strain evidence="2 3">GXAS 311</strain>
    </source>
</reference>
<comment type="caution">
    <text evidence="2">The sequence shown here is derived from an EMBL/GenBank/DDBJ whole genome shotgun (WGS) entry which is preliminary data.</text>
</comment>
<dbReference type="EMBL" id="JBEVCJ010000006">
    <property type="protein sequence ID" value="MET1254974.1"/>
    <property type="molecule type" value="Genomic_DNA"/>
</dbReference>
<protein>
    <recommendedName>
        <fullName evidence="4">Polysaccharide chain length determinant N-terminal domain-containing protein</fullName>
    </recommendedName>
</protein>
<keyword evidence="1" id="KW-0472">Membrane</keyword>
<keyword evidence="1" id="KW-0812">Transmembrane</keyword>